<dbReference type="SUPFAM" id="SSF48498">
    <property type="entry name" value="Tetracyclin repressor-like, C-terminal domain"/>
    <property type="match status" value="1"/>
</dbReference>
<dbReference type="PANTHER" id="PTHR30055">
    <property type="entry name" value="HTH-TYPE TRANSCRIPTIONAL REGULATOR RUTR"/>
    <property type="match status" value="1"/>
</dbReference>
<reference evidence="5" key="1">
    <citation type="journal article" date="2019" name="Int. J. Syst. Evol. Microbiol.">
        <title>The Global Catalogue of Microorganisms (GCM) 10K type strain sequencing project: providing services to taxonomists for standard genome sequencing and annotation.</title>
        <authorList>
            <consortium name="The Broad Institute Genomics Platform"/>
            <consortium name="The Broad Institute Genome Sequencing Center for Infectious Disease"/>
            <person name="Wu L."/>
            <person name="Ma J."/>
        </authorList>
    </citation>
    <scope>NUCLEOTIDE SEQUENCE [LARGE SCALE GENOMIC DNA]</scope>
    <source>
        <strain evidence="5">JCM 6305</strain>
    </source>
</reference>
<dbReference type="PROSITE" id="PS50977">
    <property type="entry name" value="HTH_TETR_2"/>
    <property type="match status" value="1"/>
</dbReference>
<dbReference type="PRINTS" id="PR00455">
    <property type="entry name" value="HTHTETR"/>
</dbReference>
<keyword evidence="1 2" id="KW-0238">DNA-binding</keyword>
<name>A0ABP5XKI7_9ACTN</name>
<comment type="caution">
    <text evidence="4">The sequence shown here is derived from an EMBL/GenBank/DDBJ whole genome shotgun (WGS) entry which is preliminary data.</text>
</comment>
<gene>
    <name evidence="4" type="ORF">GCM10010405_48620</name>
</gene>
<dbReference type="Gene3D" id="1.10.357.10">
    <property type="entry name" value="Tetracycline Repressor, domain 2"/>
    <property type="match status" value="1"/>
</dbReference>
<keyword evidence="5" id="KW-1185">Reference proteome</keyword>
<evidence type="ECO:0000256" key="1">
    <source>
        <dbReference type="ARBA" id="ARBA00023125"/>
    </source>
</evidence>
<feature type="domain" description="HTH tetR-type" evidence="3">
    <location>
        <begin position="13"/>
        <end position="73"/>
    </location>
</feature>
<dbReference type="InterPro" id="IPR001647">
    <property type="entry name" value="HTH_TetR"/>
</dbReference>
<sequence length="195" mass="21639">MSGDRLARRRDSARSRELLLRAAVELFAEKGFDRSTVREIGERAGVDPALIARYFGGKTQLYIAALRAERGDTVRADLLDPEYLLELLERVDRRGPGPLLRAVVQPHADPEAQDAARATLYARLVEPLRERFAREGRDRPELRAEIVVAAFVGVLLGRRSGVFDGLARVGSDDLAALLRDTLAPDGDRPPPHRPE</sequence>
<protein>
    <recommendedName>
        <fullName evidence="3">HTH tetR-type domain-containing protein</fullName>
    </recommendedName>
</protein>
<dbReference type="Pfam" id="PF00440">
    <property type="entry name" value="TetR_N"/>
    <property type="match status" value="1"/>
</dbReference>
<evidence type="ECO:0000313" key="5">
    <source>
        <dbReference type="Proteomes" id="UP001501638"/>
    </source>
</evidence>
<evidence type="ECO:0000313" key="4">
    <source>
        <dbReference type="EMBL" id="GAA2458662.1"/>
    </source>
</evidence>
<dbReference type="InterPro" id="IPR009057">
    <property type="entry name" value="Homeodomain-like_sf"/>
</dbReference>
<dbReference type="InterPro" id="IPR050109">
    <property type="entry name" value="HTH-type_TetR-like_transc_reg"/>
</dbReference>
<accession>A0ABP5XKI7</accession>
<dbReference type="PANTHER" id="PTHR30055:SF235">
    <property type="entry name" value="TRANSCRIPTIONAL REGULATORY PROTEIN"/>
    <property type="match status" value="1"/>
</dbReference>
<dbReference type="Proteomes" id="UP001501638">
    <property type="component" value="Unassembled WGS sequence"/>
</dbReference>
<dbReference type="Pfam" id="PF17920">
    <property type="entry name" value="TetR_C_16"/>
    <property type="match status" value="1"/>
</dbReference>
<dbReference type="Gene3D" id="1.10.10.60">
    <property type="entry name" value="Homeodomain-like"/>
    <property type="match status" value="1"/>
</dbReference>
<feature type="DNA-binding region" description="H-T-H motif" evidence="2">
    <location>
        <begin position="36"/>
        <end position="55"/>
    </location>
</feature>
<evidence type="ECO:0000256" key="2">
    <source>
        <dbReference type="PROSITE-ProRule" id="PRU00335"/>
    </source>
</evidence>
<dbReference type="EMBL" id="BAAASZ010000033">
    <property type="protein sequence ID" value="GAA2458662.1"/>
    <property type="molecule type" value="Genomic_DNA"/>
</dbReference>
<organism evidence="4 5">
    <name type="scientific">Streptomyces macrosporus</name>
    <dbReference type="NCBI Taxonomy" id="44032"/>
    <lineage>
        <taxon>Bacteria</taxon>
        <taxon>Bacillati</taxon>
        <taxon>Actinomycetota</taxon>
        <taxon>Actinomycetes</taxon>
        <taxon>Kitasatosporales</taxon>
        <taxon>Streptomycetaceae</taxon>
        <taxon>Streptomyces</taxon>
    </lineage>
</organism>
<dbReference type="RefSeq" id="WP_344327171.1">
    <property type="nucleotide sequence ID" value="NZ_BAAASZ010000033.1"/>
</dbReference>
<evidence type="ECO:0000259" key="3">
    <source>
        <dbReference type="PROSITE" id="PS50977"/>
    </source>
</evidence>
<dbReference type="SUPFAM" id="SSF46689">
    <property type="entry name" value="Homeodomain-like"/>
    <property type="match status" value="1"/>
</dbReference>
<dbReference type="InterPro" id="IPR041678">
    <property type="entry name" value="TetR_C_16"/>
</dbReference>
<proteinExistence type="predicted"/>
<dbReference type="InterPro" id="IPR036271">
    <property type="entry name" value="Tet_transcr_reg_TetR-rel_C_sf"/>
</dbReference>